<dbReference type="Pfam" id="PF12738">
    <property type="entry name" value="PTCB-BRCT"/>
    <property type="match status" value="1"/>
</dbReference>
<dbReference type="InterPro" id="IPR001841">
    <property type="entry name" value="Znf_RING"/>
</dbReference>
<proteinExistence type="predicted"/>
<feature type="compositionally biased region" description="Low complexity" evidence="5">
    <location>
        <begin position="280"/>
        <end position="292"/>
    </location>
</feature>
<dbReference type="OMA" id="IRGMESV"/>
<dbReference type="Gene3D" id="3.30.40.10">
    <property type="entry name" value="Zinc/RING finger domain, C3HC4 (zinc finger)"/>
    <property type="match status" value="1"/>
</dbReference>
<evidence type="ECO:0000256" key="2">
    <source>
        <dbReference type="ARBA" id="ARBA00022771"/>
    </source>
</evidence>
<dbReference type="SUPFAM" id="SSF52113">
    <property type="entry name" value="BRCT domain"/>
    <property type="match status" value="1"/>
</dbReference>
<dbReference type="PANTHER" id="PTHR47776">
    <property type="entry name" value="F5A8.9 PROTEIN"/>
    <property type="match status" value="1"/>
</dbReference>
<dbReference type="eggNOG" id="KOG0825">
    <property type="taxonomic scope" value="Eukaryota"/>
</dbReference>
<evidence type="ECO:0000256" key="1">
    <source>
        <dbReference type="ARBA" id="ARBA00022723"/>
    </source>
</evidence>
<dbReference type="InterPro" id="IPR017907">
    <property type="entry name" value="Znf_RING_CS"/>
</dbReference>
<dbReference type="SMART" id="SM00292">
    <property type="entry name" value="BRCT"/>
    <property type="match status" value="1"/>
</dbReference>
<dbReference type="FunCoup" id="V4S995">
    <property type="interactions" value="451"/>
</dbReference>
<feature type="region of interest" description="Disordered" evidence="5">
    <location>
        <begin position="198"/>
        <end position="230"/>
    </location>
</feature>
<evidence type="ECO:0000313" key="8">
    <source>
        <dbReference type="EMBL" id="ESR44083.1"/>
    </source>
</evidence>
<feature type="region of interest" description="Disordered" evidence="5">
    <location>
        <begin position="243"/>
        <end position="297"/>
    </location>
</feature>
<dbReference type="PANTHER" id="PTHR47776:SF2">
    <property type="entry name" value="RING-TYPE E3 UBIQUITIN TRANSFERASE BRCA1"/>
    <property type="match status" value="1"/>
</dbReference>
<evidence type="ECO:0000256" key="3">
    <source>
        <dbReference type="ARBA" id="ARBA00022833"/>
    </source>
</evidence>
<dbReference type="InterPro" id="IPR011011">
    <property type="entry name" value="Znf_FYVE_PHD"/>
</dbReference>
<dbReference type="Proteomes" id="UP000030687">
    <property type="component" value="Unassembled WGS sequence"/>
</dbReference>
<organism evidence="8 9">
    <name type="scientific">Citrus clementina</name>
    <name type="common">Clementine</name>
    <name type="synonym">Citrus deliciosa x Citrus sinensis</name>
    <dbReference type="NCBI Taxonomy" id="85681"/>
    <lineage>
        <taxon>Eukaryota</taxon>
        <taxon>Viridiplantae</taxon>
        <taxon>Streptophyta</taxon>
        <taxon>Embryophyta</taxon>
        <taxon>Tracheophyta</taxon>
        <taxon>Spermatophyta</taxon>
        <taxon>Magnoliopsida</taxon>
        <taxon>eudicotyledons</taxon>
        <taxon>Gunneridae</taxon>
        <taxon>Pentapetalae</taxon>
        <taxon>rosids</taxon>
        <taxon>malvids</taxon>
        <taxon>Sapindales</taxon>
        <taxon>Rutaceae</taxon>
        <taxon>Aurantioideae</taxon>
        <taxon>Citrus</taxon>
    </lineage>
</organism>
<sequence length="544" mass="61470">MEAESLSSQIDQSDSRSYLSDLFKQFEAKNYFNSDFLKKIIIDCFIDRSIEGMESVVATVSGYHGTERFNLIKLISYAGASYVGAMSKSTTHLVCWKFEGEKHSLAKKFRTIIVNHQWVEDCIKQHRRLPERPYMLQSGQEIRPLLLEVPLFNMNSDRSNLDDNYKNEDTDMGFEVSELAGWKGSFLLNENLLPKFGKSENTPHKCKSKSFKRASKREQRSGARNCFQDPPLSGLIRMEYEESSSDSSIHSVRGKRKISKHEESSTHSSLRSLREKTKISKGIGSSSSAKPSTKGRRLAKCIGRNGLESMLLDSDQDRAPVIRIAETSDDGFHKDGGINEGSEDIKEIEERDFPALLQRESQDGCSGIENSNGMVKNTDRIEHVNRSSTSGELSCVICWTEFSSTRGVLACGHRFCYSCIQNWADHMASVRKISTCPLCKASFMSITKVEDAATSDQKIYSQTIPCAWSTRDVFILPDGDSASVQPSLLEACIECRSQEPQDLLIRCHLCQSRCIHCYCMDPPLDPWTCIHCKDLQMLYNRSNF</sequence>
<dbReference type="STRING" id="85681.V4S995"/>
<keyword evidence="1" id="KW-0479">Metal-binding</keyword>
<dbReference type="InterPro" id="IPR036420">
    <property type="entry name" value="BRCT_dom_sf"/>
</dbReference>
<dbReference type="EMBL" id="KI536861">
    <property type="protein sequence ID" value="ESR44083.1"/>
    <property type="molecule type" value="Genomic_DNA"/>
</dbReference>
<feature type="domain" description="BRCT" evidence="7">
    <location>
        <begin position="45"/>
        <end position="136"/>
    </location>
</feature>
<feature type="domain" description="RING-type" evidence="6">
    <location>
        <begin position="395"/>
        <end position="440"/>
    </location>
</feature>
<dbReference type="eggNOG" id="KOG2043">
    <property type="taxonomic scope" value="Eukaryota"/>
</dbReference>
<evidence type="ECO:0000256" key="5">
    <source>
        <dbReference type="SAM" id="MobiDB-lite"/>
    </source>
</evidence>
<dbReference type="PROSITE" id="PS00518">
    <property type="entry name" value="ZF_RING_1"/>
    <property type="match status" value="1"/>
</dbReference>
<evidence type="ECO:0008006" key="10">
    <source>
        <dbReference type="Google" id="ProtNLM"/>
    </source>
</evidence>
<dbReference type="SUPFAM" id="SSF57850">
    <property type="entry name" value="RING/U-box"/>
    <property type="match status" value="1"/>
</dbReference>
<evidence type="ECO:0000256" key="4">
    <source>
        <dbReference type="PROSITE-ProRule" id="PRU00175"/>
    </source>
</evidence>
<keyword evidence="3" id="KW-0862">Zinc</keyword>
<dbReference type="Pfam" id="PF13639">
    <property type="entry name" value="zf-RING_2"/>
    <property type="match status" value="1"/>
</dbReference>
<dbReference type="AlphaFoldDB" id="V4S995"/>
<dbReference type="InParanoid" id="V4S995"/>
<evidence type="ECO:0000259" key="7">
    <source>
        <dbReference type="PROSITE" id="PS50172"/>
    </source>
</evidence>
<dbReference type="KEGG" id="cic:CICLE_v10011421mg"/>
<dbReference type="InterPro" id="IPR001357">
    <property type="entry name" value="BRCT_dom"/>
</dbReference>
<dbReference type="SMART" id="SM00184">
    <property type="entry name" value="RING"/>
    <property type="match status" value="1"/>
</dbReference>
<feature type="compositionally biased region" description="Basic residues" evidence="5">
    <location>
        <begin position="204"/>
        <end position="215"/>
    </location>
</feature>
<dbReference type="SUPFAM" id="SSF57903">
    <property type="entry name" value="FYVE/PHD zinc finger"/>
    <property type="match status" value="1"/>
</dbReference>
<dbReference type="GO" id="GO:0008270">
    <property type="term" value="F:zinc ion binding"/>
    <property type="evidence" value="ECO:0007669"/>
    <property type="project" value="UniProtKB-KW"/>
</dbReference>
<protein>
    <recommendedName>
        <fullName evidence="10">RING-type E3 ubiquitin transferase BRCA1</fullName>
    </recommendedName>
</protein>
<evidence type="ECO:0000313" key="9">
    <source>
        <dbReference type="Proteomes" id="UP000030687"/>
    </source>
</evidence>
<evidence type="ECO:0000259" key="6">
    <source>
        <dbReference type="PROSITE" id="PS50089"/>
    </source>
</evidence>
<dbReference type="Gene3D" id="3.40.50.10190">
    <property type="entry name" value="BRCT domain"/>
    <property type="match status" value="1"/>
</dbReference>
<dbReference type="Gramene" id="ESR44083">
    <property type="protein sequence ID" value="ESR44083"/>
    <property type="gene ID" value="CICLE_v10011421mg"/>
</dbReference>
<reference evidence="8 9" key="1">
    <citation type="submission" date="2013-10" db="EMBL/GenBank/DDBJ databases">
        <authorList>
            <consortium name="International Citrus Genome Consortium"/>
            <person name="Jenkins J."/>
            <person name="Schmutz J."/>
            <person name="Prochnik S."/>
            <person name="Rokhsar D."/>
            <person name="Gmitter F."/>
            <person name="Ollitrault P."/>
            <person name="Machado M."/>
            <person name="Talon M."/>
            <person name="Wincker P."/>
            <person name="Jaillon O."/>
            <person name="Morgante M."/>
        </authorList>
    </citation>
    <scope>NUCLEOTIDE SEQUENCE</scope>
    <source>
        <strain evidence="9">cv. Clemenules</strain>
    </source>
</reference>
<keyword evidence="9" id="KW-1185">Reference proteome</keyword>
<gene>
    <name evidence="8" type="ORF">CICLE_v10011421mg</name>
</gene>
<dbReference type="InterPro" id="IPR013083">
    <property type="entry name" value="Znf_RING/FYVE/PHD"/>
</dbReference>
<dbReference type="PROSITE" id="PS50172">
    <property type="entry name" value="BRCT"/>
    <property type="match status" value="1"/>
</dbReference>
<keyword evidence="2 4" id="KW-0863">Zinc-finger</keyword>
<dbReference type="PROSITE" id="PS50089">
    <property type="entry name" value="ZF_RING_2"/>
    <property type="match status" value="1"/>
</dbReference>
<accession>V4S995</accession>
<name>V4S995_CITCL</name>